<feature type="region of interest" description="Disordered" evidence="1">
    <location>
        <begin position="1"/>
        <end position="36"/>
    </location>
</feature>
<evidence type="ECO:0000313" key="2">
    <source>
        <dbReference type="EMBL" id="KAG0292452.1"/>
    </source>
</evidence>
<feature type="compositionally biased region" description="Basic and acidic residues" evidence="1">
    <location>
        <begin position="97"/>
        <end position="109"/>
    </location>
</feature>
<name>A0ABQ7K7I8_9FUNG</name>
<dbReference type="Proteomes" id="UP001194696">
    <property type="component" value="Unassembled WGS sequence"/>
</dbReference>
<dbReference type="SUPFAM" id="SSF46955">
    <property type="entry name" value="Putative DNA-binding domain"/>
    <property type="match status" value="1"/>
</dbReference>
<comment type="caution">
    <text evidence="2">The sequence shown here is derived from an EMBL/GenBank/DDBJ whole genome shotgun (WGS) entry which is preliminary data.</text>
</comment>
<dbReference type="InterPro" id="IPR009061">
    <property type="entry name" value="DNA-bd_dom_put_sf"/>
</dbReference>
<dbReference type="CDD" id="cd21075">
    <property type="entry name" value="DBD_XPA-like"/>
    <property type="match status" value="1"/>
</dbReference>
<sequence length="723" mass="81089">MVIQDQQRNNNNSNSSNVSKQQQHRKKRTTTVQDEDNEVLNKFIVVEDGDDVINSHALALADEEYHPDPDQGDLDEEEKKLEYNEQDDLDEDMSVADQREEAEMVKADELEVQTGGVSGRRRSTGTEGDVASTAAGSKLSSTKSSTNNNHDDDDEGETIHDKRSRAGHLGASAKVGYVDSDTVMARAKFKIDGPEDSGPLESKSAVPSREPKSPIPSQNKKSRDVIPDYGRGSKLWGKIYSSFYPSGLEGAGSLSMEFFRLPVWQEVCEKAGLALPATQLKAQGYEKPDYFKLAHENADMICEQCYKMTRSAGSFQALPVAISGDDESKSPKMVRMCRDCRVEYYIDHPEPVPNDVAPYKAGDYTVTPRMTKGDAMKTYLLSNSDVMSLPYEIGRNPYFGSNSPMYLFEEQHVLRLARQVHGGDIGIATNRSDSEYAGRKIPEPHDDVVKHRRNLLRSMLHDLGLHLPEHAAICNIYIDAGLGDPLDIVKELEVVDWFHRCTSYDPSLDKAHIQQVKLRPRINRHRGTRPEGENLMNTIAGSAAVQSIKDEVMSEEEEEEEDQHKVVALDDWLTHRLEQGHFRSYKQDPKGPDRPPKAIWGMLDNIDMAQKTINFAAEKVYRVLEKQKHELRREGALDKVVKSKGQIREIIDAPDQGTPRGRGSSELSRRKRRRVDSDGGGNCSKEGVGEEPKLSTVMEHDVGSDWDSQVIQKAKNLVKARLF</sequence>
<organism evidence="2 3">
    <name type="scientific">Linnemannia gamsii</name>
    <dbReference type="NCBI Taxonomy" id="64522"/>
    <lineage>
        <taxon>Eukaryota</taxon>
        <taxon>Fungi</taxon>
        <taxon>Fungi incertae sedis</taxon>
        <taxon>Mucoromycota</taxon>
        <taxon>Mortierellomycotina</taxon>
        <taxon>Mortierellomycetes</taxon>
        <taxon>Mortierellales</taxon>
        <taxon>Mortierellaceae</taxon>
        <taxon>Linnemannia</taxon>
    </lineage>
</organism>
<feature type="region of interest" description="Disordered" evidence="1">
    <location>
        <begin position="189"/>
        <end position="227"/>
    </location>
</feature>
<evidence type="ECO:0000256" key="1">
    <source>
        <dbReference type="SAM" id="MobiDB-lite"/>
    </source>
</evidence>
<feature type="region of interest" description="Disordered" evidence="1">
    <location>
        <begin position="59"/>
        <end position="167"/>
    </location>
</feature>
<accession>A0ABQ7K7I8</accession>
<evidence type="ECO:0000313" key="3">
    <source>
        <dbReference type="Proteomes" id="UP001194696"/>
    </source>
</evidence>
<gene>
    <name evidence="2" type="ORF">BGZ96_004132</name>
</gene>
<proteinExistence type="predicted"/>
<feature type="region of interest" description="Disordered" evidence="1">
    <location>
        <begin position="648"/>
        <end position="695"/>
    </location>
</feature>
<dbReference type="EMBL" id="JAAAIM010000197">
    <property type="protein sequence ID" value="KAG0292452.1"/>
    <property type="molecule type" value="Genomic_DNA"/>
</dbReference>
<protein>
    <submittedName>
        <fullName evidence="2">Uncharacterized protein</fullName>
    </submittedName>
</protein>
<keyword evidence="3" id="KW-1185">Reference proteome</keyword>
<feature type="compositionally biased region" description="Low complexity" evidence="1">
    <location>
        <begin position="1"/>
        <end position="21"/>
    </location>
</feature>
<reference evidence="2 3" key="1">
    <citation type="journal article" date="2020" name="Fungal Divers.">
        <title>Resolving the Mortierellaceae phylogeny through synthesis of multi-gene phylogenetics and phylogenomics.</title>
        <authorList>
            <person name="Vandepol N."/>
            <person name="Liber J."/>
            <person name="Desiro A."/>
            <person name="Na H."/>
            <person name="Kennedy M."/>
            <person name="Barry K."/>
            <person name="Grigoriev I.V."/>
            <person name="Miller A.N."/>
            <person name="O'Donnell K."/>
            <person name="Stajich J.E."/>
            <person name="Bonito G."/>
        </authorList>
    </citation>
    <scope>NUCLEOTIDE SEQUENCE [LARGE SCALE GENOMIC DNA]</scope>
    <source>
        <strain evidence="2 3">AD045</strain>
    </source>
</reference>
<feature type="compositionally biased region" description="Acidic residues" evidence="1">
    <location>
        <begin position="84"/>
        <end position="94"/>
    </location>
</feature>
<feature type="compositionally biased region" description="Low complexity" evidence="1">
    <location>
        <begin position="125"/>
        <end position="148"/>
    </location>
</feature>